<dbReference type="GO" id="GO:0003700">
    <property type="term" value="F:DNA-binding transcription factor activity"/>
    <property type="evidence" value="ECO:0007669"/>
    <property type="project" value="TreeGrafter"/>
</dbReference>
<dbReference type="AlphaFoldDB" id="A0A1N7NXN0"/>
<dbReference type="InterPro" id="IPR014757">
    <property type="entry name" value="Tscrpt_reg_IclR_C"/>
</dbReference>
<evidence type="ECO:0000256" key="3">
    <source>
        <dbReference type="ARBA" id="ARBA00023163"/>
    </source>
</evidence>
<evidence type="ECO:0000313" key="8">
    <source>
        <dbReference type="EMBL" id="SIT03080.1"/>
    </source>
</evidence>
<dbReference type="Proteomes" id="UP000186156">
    <property type="component" value="Unassembled WGS sequence"/>
</dbReference>
<evidence type="ECO:0000256" key="1">
    <source>
        <dbReference type="ARBA" id="ARBA00023015"/>
    </source>
</evidence>
<dbReference type="PROSITE" id="PS51077">
    <property type="entry name" value="HTH_ICLR"/>
    <property type="match status" value="1"/>
</dbReference>
<proteinExistence type="predicted"/>
<feature type="domain" description="IclR-ED" evidence="7">
    <location>
        <begin position="74"/>
        <end position="252"/>
    </location>
</feature>
<dbReference type="PANTHER" id="PTHR30136">
    <property type="entry name" value="HELIX-TURN-HELIX TRANSCRIPTIONAL REGULATOR, ICLR FAMILY"/>
    <property type="match status" value="1"/>
</dbReference>
<dbReference type="RefSeq" id="WP_076348229.1">
    <property type="nucleotide sequence ID" value="NZ_FTOO01000010.1"/>
</dbReference>
<dbReference type="PANTHER" id="PTHR30136:SF39">
    <property type="entry name" value="TRANSCRIPTIONAL REGULATORY PROTEIN"/>
    <property type="match status" value="1"/>
</dbReference>
<protein>
    <recommendedName>
        <fullName evidence="5">Glycerol operon regulatory protein</fullName>
    </recommendedName>
</protein>
<evidence type="ECO:0000256" key="4">
    <source>
        <dbReference type="ARBA" id="ARBA00058938"/>
    </source>
</evidence>
<evidence type="ECO:0000313" key="9">
    <source>
        <dbReference type="Proteomes" id="UP000186156"/>
    </source>
</evidence>
<keyword evidence="2" id="KW-0238">DNA-binding</keyword>
<feature type="domain" description="HTH iclR-type" evidence="6">
    <location>
        <begin position="11"/>
        <end position="73"/>
    </location>
</feature>
<dbReference type="Pfam" id="PF09339">
    <property type="entry name" value="HTH_IclR"/>
    <property type="match status" value="1"/>
</dbReference>
<dbReference type="PROSITE" id="PS51078">
    <property type="entry name" value="ICLR_ED"/>
    <property type="match status" value="1"/>
</dbReference>
<dbReference type="InterPro" id="IPR036390">
    <property type="entry name" value="WH_DNA-bd_sf"/>
</dbReference>
<dbReference type="OrthoDB" id="9791752at2"/>
<accession>A0A1N7NXN0</accession>
<keyword evidence="9" id="KW-1185">Reference proteome</keyword>
<comment type="function">
    <text evidence="4">May be an activator protein for the gylABX operon.</text>
</comment>
<dbReference type="SUPFAM" id="SSF46785">
    <property type="entry name" value="Winged helix' DNA-binding domain"/>
    <property type="match status" value="1"/>
</dbReference>
<reference evidence="9" key="1">
    <citation type="submission" date="2017-01" db="EMBL/GenBank/DDBJ databases">
        <authorList>
            <person name="Varghese N."/>
            <person name="Submissions S."/>
        </authorList>
    </citation>
    <scope>NUCLEOTIDE SEQUENCE [LARGE SCALE GENOMIC DNA]</scope>
    <source>
        <strain evidence="9">DSM 16176</strain>
    </source>
</reference>
<dbReference type="Gene3D" id="3.30.450.40">
    <property type="match status" value="1"/>
</dbReference>
<evidence type="ECO:0000256" key="2">
    <source>
        <dbReference type="ARBA" id="ARBA00023125"/>
    </source>
</evidence>
<dbReference type="InterPro" id="IPR029016">
    <property type="entry name" value="GAF-like_dom_sf"/>
</dbReference>
<sequence>MPQTPSGQTTVRAVERALDILLLFAHSPRAWSLSEIARHTGLHKSTAHRLLLALQQKGFVRREPESDRYLLGWSLYSLGANASLHDRWSDAAKPVLVRLRDETNETVSLYVRSGVERIRILAVESLQPIRNVVSIGERYPLTIGASGKVLLAFAGPEIVEAACHPDRLPKGVRQMDLRSQLETIRQEGYALSRQERDAGAAAVAAPVFYKDGSCLYAVAVSGPVERMTEDKMRDMIPQLKRAASELSQRLSE</sequence>
<organism evidence="8 9">
    <name type="scientific">Alicyclobacillus vulcanalis</name>
    <dbReference type="NCBI Taxonomy" id="252246"/>
    <lineage>
        <taxon>Bacteria</taxon>
        <taxon>Bacillati</taxon>
        <taxon>Bacillota</taxon>
        <taxon>Bacilli</taxon>
        <taxon>Bacillales</taxon>
        <taxon>Alicyclobacillaceae</taxon>
        <taxon>Alicyclobacillus</taxon>
    </lineage>
</organism>
<name>A0A1N7NXN0_9BACL</name>
<dbReference type="Gene3D" id="1.10.10.10">
    <property type="entry name" value="Winged helix-like DNA-binding domain superfamily/Winged helix DNA-binding domain"/>
    <property type="match status" value="1"/>
</dbReference>
<dbReference type="STRING" id="252246.SAMN05421799_11053"/>
<gene>
    <name evidence="8" type="ORF">SAMN05421799_11053</name>
</gene>
<dbReference type="GO" id="GO:0003677">
    <property type="term" value="F:DNA binding"/>
    <property type="evidence" value="ECO:0007669"/>
    <property type="project" value="UniProtKB-KW"/>
</dbReference>
<dbReference type="Pfam" id="PF01614">
    <property type="entry name" value="IclR_C"/>
    <property type="match status" value="1"/>
</dbReference>
<dbReference type="InterPro" id="IPR036388">
    <property type="entry name" value="WH-like_DNA-bd_sf"/>
</dbReference>
<dbReference type="GO" id="GO:0045892">
    <property type="term" value="P:negative regulation of DNA-templated transcription"/>
    <property type="evidence" value="ECO:0007669"/>
    <property type="project" value="UniProtKB-ARBA"/>
</dbReference>
<dbReference type="EMBL" id="FTOO01000010">
    <property type="protein sequence ID" value="SIT03080.1"/>
    <property type="molecule type" value="Genomic_DNA"/>
</dbReference>
<dbReference type="SMART" id="SM00346">
    <property type="entry name" value="HTH_ICLR"/>
    <property type="match status" value="1"/>
</dbReference>
<dbReference type="InterPro" id="IPR050707">
    <property type="entry name" value="HTH_MetabolicPath_Reg"/>
</dbReference>
<evidence type="ECO:0000259" key="7">
    <source>
        <dbReference type="PROSITE" id="PS51078"/>
    </source>
</evidence>
<dbReference type="SUPFAM" id="SSF55781">
    <property type="entry name" value="GAF domain-like"/>
    <property type="match status" value="1"/>
</dbReference>
<keyword evidence="3" id="KW-0804">Transcription</keyword>
<dbReference type="InterPro" id="IPR005471">
    <property type="entry name" value="Tscrpt_reg_IclR_N"/>
</dbReference>
<keyword evidence="1" id="KW-0805">Transcription regulation</keyword>
<evidence type="ECO:0000259" key="6">
    <source>
        <dbReference type="PROSITE" id="PS51077"/>
    </source>
</evidence>
<evidence type="ECO:0000256" key="5">
    <source>
        <dbReference type="ARBA" id="ARBA00070406"/>
    </source>
</evidence>
<dbReference type="FunFam" id="1.10.10.10:FF:000056">
    <property type="entry name" value="IclR family transcriptional regulator"/>
    <property type="match status" value="1"/>
</dbReference>